<organism evidence="2 3">
    <name type="scientific">Puccinia striiformis</name>
    <dbReference type="NCBI Taxonomy" id="27350"/>
    <lineage>
        <taxon>Eukaryota</taxon>
        <taxon>Fungi</taxon>
        <taxon>Dikarya</taxon>
        <taxon>Basidiomycota</taxon>
        <taxon>Pucciniomycotina</taxon>
        <taxon>Pucciniomycetes</taxon>
        <taxon>Pucciniales</taxon>
        <taxon>Pucciniaceae</taxon>
        <taxon>Puccinia</taxon>
    </lineage>
</organism>
<evidence type="ECO:0000313" key="3">
    <source>
        <dbReference type="Proteomes" id="UP000239156"/>
    </source>
</evidence>
<name>A0A2S4UPC1_9BASI</name>
<gene>
    <name evidence="2" type="ORF">PSTT_14008</name>
</gene>
<dbReference type="Pfam" id="PF20231">
    <property type="entry name" value="DUF6589"/>
    <property type="match status" value="1"/>
</dbReference>
<evidence type="ECO:0000313" key="2">
    <source>
        <dbReference type="EMBL" id="POV99119.1"/>
    </source>
</evidence>
<proteinExistence type="predicted"/>
<reference evidence="2" key="1">
    <citation type="submission" date="2017-12" db="EMBL/GenBank/DDBJ databases">
        <title>Gene loss provides genomic basis for host adaptation in cereal stripe rust fungi.</title>
        <authorList>
            <person name="Xia C."/>
        </authorList>
    </citation>
    <scope>NUCLEOTIDE SEQUENCE [LARGE SCALE GENOMIC DNA]</scope>
    <source>
        <strain evidence="2">93-210</strain>
    </source>
</reference>
<comment type="caution">
    <text evidence="2">The sequence shown here is derived from an EMBL/GenBank/DDBJ whole genome shotgun (WGS) entry which is preliminary data.</text>
</comment>
<keyword evidence="3" id="KW-1185">Reference proteome</keyword>
<protein>
    <recommendedName>
        <fullName evidence="1">DUF6589 domain-containing protein</fullName>
    </recommendedName>
</protein>
<dbReference type="VEuPathDB" id="FungiDB:PSHT_02129"/>
<dbReference type="EMBL" id="PKSL01000208">
    <property type="protein sequence ID" value="POV99119.1"/>
    <property type="molecule type" value="Genomic_DNA"/>
</dbReference>
<accession>A0A2S4UPC1</accession>
<dbReference type="AlphaFoldDB" id="A0A2S4UPC1"/>
<feature type="domain" description="DUF6589" evidence="1">
    <location>
        <begin position="346"/>
        <end position="751"/>
    </location>
</feature>
<sequence>MSKSNPKDIPEHLRLEHQKILHIWNVMKSINLTPKLFILAFLKNEHIEVNIRRAMWGAPDGWNSTRTVLDHIRGVVCNNGIEGIDNWRNYILEEAKGYVTSEGPKSHDPREGVTWFSANTVEPSFFSPESRAARDQHLTTTGSPFLYQLLRSKLGRNVEDTLDEDRVELSEDLRDLIDLEGDTLPHGPASEGTRRERRAVSVALGACSMTGFVCNRRDNGLQLANAVTLLACGVTERVNSYFHWLGLASSRKTALMALASLGRFAKQMIIHKIKSAGALRPLICIDNIDFEQTVHTKTVEKTSRMFHGTWGYLHSVDPQLLAQVNPSDLTLESYKKSLTDFTDKVVKPSSFFPTNNQCQHFCEVVKSQIAQVLFSYVAQIKDPKRVPRHPPPIDPIRPHVPDITMLKMMIASDNSSEGISEVLQGITNQTGETLLEASAHLQVMEGDLGTYCNLESLRALRRPSQHPDENLGNIFMLLGASHILWNIAQAIFLLHFGDSSNSEDLGAWHTLDSLGASSDKPITKKDFTLMISNMQRVHEVTILHCLLNIIGQTDATDMDEELPMWEPVRAEAVIDECYDQLFSPKSCREAEKEAKKVDAPNPKLANLLLRLHDFATVLEADRSMKAGDIGRLLNVWRMWSVMAQGIRGLDKYAIHLPRMLILLTEVLPPGLQKVLQHSMLVTPSGRDGHFVGKDFFLEVQNCWLKYVYNNSGIGTNIRRLMDGFSLNISMLRELVHDMAGLSGNNYIQQSHKCRLTTGSINSFLQMAKQYDPLCKSKKNYNFIPPMLPDIYKKGMIFIKDNYKSVHTEKIQRFNPVFTLSFDELQLEINANTDPDPNGSDDDIN</sequence>
<dbReference type="VEuPathDB" id="FungiDB:PSTT_14008"/>
<dbReference type="Proteomes" id="UP000239156">
    <property type="component" value="Unassembled WGS sequence"/>
</dbReference>
<dbReference type="InterPro" id="IPR046496">
    <property type="entry name" value="DUF6589"/>
</dbReference>
<evidence type="ECO:0000259" key="1">
    <source>
        <dbReference type="Pfam" id="PF20231"/>
    </source>
</evidence>